<keyword evidence="2" id="KW-1185">Reference proteome</keyword>
<accession>A0AAV9SG66</accession>
<organism evidence="1 2">
    <name type="scientific">Crenichthys baileyi</name>
    <name type="common">White River springfish</name>
    <dbReference type="NCBI Taxonomy" id="28760"/>
    <lineage>
        <taxon>Eukaryota</taxon>
        <taxon>Metazoa</taxon>
        <taxon>Chordata</taxon>
        <taxon>Craniata</taxon>
        <taxon>Vertebrata</taxon>
        <taxon>Euteleostomi</taxon>
        <taxon>Actinopterygii</taxon>
        <taxon>Neopterygii</taxon>
        <taxon>Teleostei</taxon>
        <taxon>Neoteleostei</taxon>
        <taxon>Acanthomorphata</taxon>
        <taxon>Ovalentaria</taxon>
        <taxon>Atherinomorphae</taxon>
        <taxon>Cyprinodontiformes</taxon>
        <taxon>Goodeidae</taxon>
        <taxon>Crenichthys</taxon>
    </lineage>
</organism>
<proteinExistence type="predicted"/>
<sequence length="70" mass="8310">MKTKIVVENSKTRPTSWSFQLMEPQCCWETWMMIPMWTRPAGRASRAIRRLPPRGPPHVITEVFKKTWLP</sequence>
<protein>
    <submittedName>
        <fullName evidence="1">Uncharacterized protein</fullName>
    </submittedName>
</protein>
<reference evidence="1 2" key="1">
    <citation type="submission" date="2021-06" db="EMBL/GenBank/DDBJ databases">
        <authorList>
            <person name="Palmer J.M."/>
        </authorList>
    </citation>
    <scope>NUCLEOTIDE SEQUENCE [LARGE SCALE GENOMIC DNA]</scope>
    <source>
        <strain evidence="1 2">MEX-2019</strain>
        <tissue evidence="1">Muscle</tissue>
    </source>
</reference>
<gene>
    <name evidence="1" type="ORF">CRENBAI_002534</name>
</gene>
<name>A0AAV9SG66_9TELE</name>
<evidence type="ECO:0000313" key="1">
    <source>
        <dbReference type="EMBL" id="KAK5620065.1"/>
    </source>
</evidence>
<dbReference type="AlphaFoldDB" id="A0AAV9SG66"/>
<dbReference type="Proteomes" id="UP001311232">
    <property type="component" value="Unassembled WGS sequence"/>
</dbReference>
<evidence type="ECO:0000313" key="2">
    <source>
        <dbReference type="Proteomes" id="UP001311232"/>
    </source>
</evidence>
<comment type="caution">
    <text evidence="1">The sequence shown here is derived from an EMBL/GenBank/DDBJ whole genome shotgun (WGS) entry which is preliminary data.</text>
</comment>
<dbReference type="EMBL" id="JAHHUM010000399">
    <property type="protein sequence ID" value="KAK5620065.1"/>
    <property type="molecule type" value="Genomic_DNA"/>
</dbReference>